<dbReference type="PANTHER" id="PTHR43792">
    <property type="entry name" value="GNAT FAMILY, PUTATIVE (AFU_ORTHOLOGUE AFUA_3G00765)-RELATED-RELATED"/>
    <property type="match status" value="1"/>
</dbReference>
<dbReference type="PANTHER" id="PTHR43792:SF1">
    <property type="entry name" value="N-ACETYLTRANSFERASE DOMAIN-CONTAINING PROTEIN"/>
    <property type="match status" value="1"/>
</dbReference>
<dbReference type="Gene3D" id="3.40.630.30">
    <property type="match status" value="1"/>
</dbReference>
<name>A0ABZ2HBX4_9RHOB</name>
<keyword evidence="3" id="KW-1185">Reference proteome</keyword>
<gene>
    <name evidence="2" type="ORF">RZ517_09745</name>
</gene>
<dbReference type="Proteomes" id="UP001364156">
    <property type="component" value="Chromosome"/>
</dbReference>
<proteinExistence type="predicted"/>
<dbReference type="PROSITE" id="PS51186">
    <property type="entry name" value="GNAT"/>
    <property type="match status" value="1"/>
</dbReference>
<accession>A0ABZ2HBX4</accession>
<evidence type="ECO:0000313" key="3">
    <source>
        <dbReference type="Proteomes" id="UP001364156"/>
    </source>
</evidence>
<feature type="domain" description="N-acetyltransferase" evidence="1">
    <location>
        <begin position="11"/>
        <end position="164"/>
    </location>
</feature>
<dbReference type="Pfam" id="PF13302">
    <property type="entry name" value="Acetyltransf_3"/>
    <property type="match status" value="1"/>
</dbReference>
<dbReference type="RefSeq" id="WP_338547987.1">
    <property type="nucleotide sequence ID" value="NZ_CP146069.1"/>
</dbReference>
<dbReference type="InterPro" id="IPR000182">
    <property type="entry name" value="GNAT_dom"/>
</dbReference>
<organism evidence="2 3">
    <name type="scientific">Roseovarius phycicola</name>
    <dbReference type="NCBI Taxonomy" id="3080976"/>
    <lineage>
        <taxon>Bacteria</taxon>
        <taxon>Pseudomonadati</taxon>
        <taxon>Pseudomonadota</taxon>
        <taxon>Alphaproteobacteria</taxon>
        <taxon>Rhodobacterales</taxon>
        <taxon>Roseobacteraceae</taxon>
        <taxon>Roseovarius</taxon>
    </lineage>
</organism>
<dbReference type="EMBL" id="CP146069">
    <property type="protein sequence ID" value="WWR45101.1"/>
    <property type="molecule type" value="Genomic_DNA"/>
</dbReference>
<protein>
    <submittedName>
        <fullName evidence="2">GNAT family N-acetyltransferase</fullName>
    </submittedName>
</protein>
<reference evidence="2 3" key="1">
    <citation type="submission" date="2023-10" db="EMBL/GenBank/DDBJ databases">
        <title>Roseovarius strain S88 nov., isolated from a marine algae.</title>
        <authorList>
            <person name="Lee M.W."/>
            <person name="Lee J.K."/>
            <person name="Kim J.M."/>
            <person name="Choi D.G."/>
            <person name="Baek J.H."/>
            <person name="Bayburt H."/>
            <person name="Jung J.J."/>
            <person name="Han D.M."/>
            <person name="Jeon C.O."/>
        </authorList>
    </citation>
    <scope>NUCLEOTIDE SEQUENCE [LARGE SCALE GENOMIC DNA]</scope>
    <source>
        <strain evidence="2 3">S88</strain>
    </source>
</reference>
<evidence type="ECO:0000313" key="2">
    <source>
        <dbReference type="EMBL" id="WWR45101.1"/>
    </source>
</evidence>
<sequence length="166" mass="18200">MPEIYAQTERLVWRAATLADFDALHAIASEFEVVRQTSTWPWPADRDFTASRCQPMPKDEGLGGVVTSQGEVIGMMGLDHGKMGYMFAPTHWGKGYATELGHAAIDVIFARYDWPRIEACVFDDNPASGRVLEKLGFARVGPCEGPSAARGGVFPIINYALPRPQA</sequence>
<dbReference type="InterPro" id="IPR016181">
    <property type="entry name" value="Acyl_CoA_acyltransferase"/>
</dbReference>
<evidence type="ECO:0000259" key="1">
    <source>
        <dbReference type="PROSITE" id="PS51186"/>
    </source>
</evidence>
<dbReference type="SUPFAM" id="SSF55729">
    <property type="entry name" value="Acyl-CoA N-acyltransferases (Nat)"/>
    <property type="match status" value="1"/>
</dbReference>
<dbReference type="InterPro" id="IPR051531">
    <property type="entry name" value="N-acetyltransferase"/>
</dbReference>